<dbReference type="PANTHER" id="PTHR43414:SF3">
    <property type="entry name" value="LMO2377 PROTEIN"/>
    <property type="match status" value="1"/>
</dbReference>
<feature type="domain" description="Major facilitator superfamily (MFS) profile" evidence="8">
    <location>
        <begin position="10"/>
        <end position="398"/>
    </location>
</feature>
<feature type="transmembrane region" description="Helical" evidence="7">
    <location>
        <begin position="218"/>
        <end position="244"/>
    </location>
</feature>
<feature type="transmembrane region" description="Helical" evidence="7">
    <location>
        <begin position="282"/>
        <end position="301"/>
    </location>
</feature>
<keyword evidence="6 7" id="KW-0472">Membrane</keyword>
<feature type="transmembrane region" description="Helical" evidence="7">
    <location>
        <begin position="12"/>
        <end position="36"/>
    </location>
</feature>
<dbReference type="RefSeq" id="WP_246118791.1">
    <property type="nucleotide sequence ID" value="NZ_BJYA01000001.1"/>
</dbReference>
<evidence type="ECO:0000256" key="6">
    <source>
        <dbReference type="ARBA" id="ARBA00023136"/>
    </source>
</evidence>
<dbReference type="AlphaFoldDB" id="A0A511W2S5"/>
<dbReference type="Gene3D" id="1.20.1250.20">
    <property type="entry name" value="MFS general substrate transporter like domains"/>
    <property type="match status" value="2"/>
</dbReference>
<evidence type="ECO:0000256" key="3">
    <source>
        <dbReference type="ARBA" id="ARBA00022475"/>
    </source>
</evidence>
<dbReference type="PRINTS" id="PR01035">
    <property type="entry name" value="TCRTETA"/>
</dbReference>
<dbReference type="Proteomes" id="UP000321440">
    <property type="component" value="Unassembled WGS sequence"/>
</dbReference>
<protein>
    <submittedName>
        <fullName evidence="9">MFS transporter</fullName>
    </submittedName>
</protein>
<evidence type="ECO:0000259" key="8">
    <source>
        <dbReference type="PROSITE" id="PS50850"/>
    </source>
</evidence>
<dbReference type="Pfam" id="PF07690">
    <property type="entry name" value="MFS_1"/>
    <property type="match status" value="1"/>
</dbReference>
<dbReference type="InterPro" id="IPR001958">
    <property type="entry name" value="Tet-R_TetA/multi-R_MdtG-like"/>
</dbReference>
<reference evidence="9 10" key="1">
    <citation type="submission" date="2019-07" db="EMBL/GenBank/DDBJ databases">
        <title>Whole genome shotgun sequence of Alkalibacillus haloalkaliphilus NBRC 103110.</title>
        <authorList>
            <person name="Hosoyama A."/>
            <person name="Uohara A."/>
            <person name="Ohji S."/>
            <person name="Ichikawa N."/>
        </authorList>
    </citation>
    <scope>NUCLEOTIDE SEQUENCE [LARGE SCALE GENOMIC DNA]</scope>
    <source>
        <strain evidence="9 10">NBRC 103110</strain>
    </source>
</reference>
<dbReference type="GO" id="GO:0022857">
    <property type="term" value="F:transmembrane transporter activity"/>
    <property type="evidence" value="ECO:0007669"/>
    <property type="project" value="InterPro"/>
</dbReference>
<keyword evidence="5 7" id="KW-1133">Transmembrane helix</keyword>
<keyword evidence="3" id="KW-1003">Cell membrane</keyword>
<feature type="transmembrane region" description="Helical" evidence="7">
    <location>
        <begin position="81"/>
        <end position="99"/>
    </location>
</feature>
<evidence type="ECO:0000256" key="1">
    <source>
        <dbReference type="ARBA" id="ARBA00004651"/>
    </source>
</evidence>
<feature type="transmembrane region" description="Helical" evidence="7">
    <location>
        <begin position="169"/>
        <end position="188"/>
    </location>
</feature>
<evidence type="ECO:0000313" key="9">
    <source>
        <dbReference type="EMBL" id="GEN44383.1"/>
    </source>
</evidence>
<name>A0A511W2S5_9BACI</name>
<accession>A0A511W2S5</accession>
<feature type="transmembrane region" description="Helical" evidence="7">
    <location>
        <begin position="48"/>
        <end position="69"/>
    </location>
</feature>
<dbReference type="InterPro" id="IPR011701">
    <property type="entry name" value="MFS"/>
</dbReference>
<comment type="caution">
    <text evidence="9">The sequence shown here is derived from an EMBL/GenBank/DDBJ whole genome shotgun (WGS) entry which is preliminary data.</text>
</comment>
<feature type="transmembrane region" description="Helical" evidence="7">
    <location>
        <begin position="250"/>
        <end position="270"/>
    </location>
</feature>
<keyword evidence="2" id="KW-0813">Transport</keyword>
<feature type="transmembrane region" description="Helical" evidence="7">
    <location>
        <begin position="105"/>
        <end position="126"/>
    </location>
</feature>
<dbReference type="PANTHER" id="PTHR43414">
    <property type="entry name" value="MULTIDRUG RESISTANCE PROTEIN MDTG"/>
    <property type="match status" value="1"/>
</dbReference>
<dbReference type="InterPro" id="IPR020846">
    <property type="entry name" value="MFS_dom"/>
</dbReference>
<feature type="transmembrane region" description="Helical" evidence="7">
    <location>
        <begin position="138"/>
        <end position="157"/>
    </location>
</feature>
<sequence>MDHERLAKRNLAIMWFANFFIAGSMTMVMPFLSLYIETFGDFSKEYVTTWAGWTFAITFVTAIIFSPIWGRIGDRFGRKPILVAMGFGLAISVFTMGYVNSVIQLFILRLLMGIFAGFISTSQALISTQTPKKISGRILGTLQTGTVTGTLMGPLLGGVLADWIGFAEAFQYTAVALFIAAVLVSIGVKEVRLPAEKDDKEYYSKKEVIQHIVRHPMLLMVLIISMFVQIAHFSIQPILALYVAELNGPANLALISGIAFSITGLGNLLMTRRWGIIADKVGYDKILILLVILAAIVYFPGGMVTEVWQLVILRFLLGVTLGGIIPIRMAYIRQNAPIAIQGEVLGYNTSLRFLGNVIGPVMGGIVAGYYGIGSVFYVTSALLLASGIALLITKWKETESTKIDKSVISKDPANTSN</sequence>
<evidence type="ECO:0000256" key="5">
    <source>
        <dbReference type="ARBA" id="ARBA00022989"/>
    </source>
</evidence>
<dbReference type="GO" id="GO:0005886">
    <property type="term" value="C:plasma membrane"/>
    <property type="evidence" value="ECO:0007669"/>
    <property type="project" value="UniProtKB-SubCell"/>
</dbReference>
<proteinExistence type="predicted"/>
<dbReference type="SUPFAM" id="SSF103473">
    <property type="entry name" value="MFS general substrate transporter"/>
    <property type="match status" value="1"/>
</dbReference>
<gene>
    <name evidence="9" type="ORF">AHA02nite_01590</name>
</gene>
<keyword evidence="4 7" id="KW-0812">Transmembrane</keyword>
<evidence type="ECO:0000256" key="7">
    <source>
        <dbReference type="SAM" id="Phobius"/>
    </source>
</evidence>
<feature type="transmembrane region" description="Helical" evidence="7">
    <location>
        <begin position="351"/>
        <end position="370"/>
    </location>
</feature>
<organism evidence="9 10">
    <name type="scientific">Alkalibacillus haloalkaliphilus</name>
    <dbReference type="NCBI Taxonomy" id="94136"/>
    <lineage>
        <taxon>Bacteria</taxon>
        <taxon>Bacillati</taxon>
        <taxon>Bacillota</taxon>
        <taxon>Bacilli</taxon>
        <taxon>Bacillales</taxon>
        <taxon>Bacillaceae</taxon>
        <taxon>Alkalibacillus</taxon>
    </lineage>
</organism>
<dbReference type="InterPro" id="IPR036259">
    <property type="entry name" value="MFS_trans_sf"/>
</dbReference>
<evidence type="ECO:0000313" key="10">
    <source>
        <dbReference type="Proteomes" id="UP000321440"/>
    </source>
</evidence>
<dbReference type="EMBL" id="BJYA01000001">
    <property type="protein sequence ID" value="GEN44383.1"/>
    <property type="molecule type" value="Genomic_DNA"/>
</dbReference>
<dbReference type="PROSITE" id="PS50850">
    <property type="entry name" value="MFS"/>
    <property type="match status" value="1"/>
</dbReference>
<keyword evidence="10" id="KW-1185">Reference proteome</keyword>
<evidence type="ECO:0000256" key="2">
    <source>
        <dbReference type="ARBA" id="ARBA00022448"/>
    </source>
</evidence>
<comment type="subcellular location">
    <subcellularLocation>
        <location evidence="1">Cell membrane</location>
        <topology evidence="1">Multi-pass membrane protein</topology>
    </subcellularLocation>
</comment>
<feature type="transmembrane region" description="Helical" evidence="7">
    <location>
        <begin position="376"/>
        <end position="393"/>
    </location>
</feature>
<evidence type="ECO:0000256" key="4">
    <source>
        <dbReference type="ARBA" id="ARBA00022692"/>
    </source>
</evidence>
<feature type="transmembrane region" description="Helical" evidence="7">
    <location>
        <begin position="307"/>
        <end position="331"/>
    </location>
</feature>